<comment type="subcellular location">
    <subcellularLocation>
        <location evidence="1">Membrane</location>
        <topology evidence="1">Single-pass membrane protein</topology>
    </subcellularLocation>
</comment>
<dbReference type="GO" id="GO:0016020">
    <property type="term" value="C:membrane"/>
    <property type="evidence" value="ECO:0007669"/>
    <property type="project" value="UniProtKB-SubCell"/>
</dbReference>
<sequence>MADVAKYAPINGGTLITDLKSKLFLTKTKKTVAFAYLFVFFFIAFTIFLAFSPSSNSSSPLFSNIFTTNFTNSKTGSLISYFFPNSSTKSNDSRIVNNQTKKSDLNSKDANFMLNETTILPPKSPQVGNISTSNNLNASSPKGSPKNEVMKANKTDLSVTRPFFQENNGTSIDQEYKVKALVNCNLYDGNWVKDESYPLYEPNSCLLIDEKFNCFSNGRPDHDYYKLKWKPKGCTLPRLNATHMLELLRGKRLVYVGDSLNRNMWESLICILRNSVKDKNKVYEENGRAHFKGESSYSFLFEDYTFRVEFYTSPFLVRQWEVSDKGGEKKETLRLDLIGQSSEKYKNADFIIFNTGHWWTHDKTSLGKDYYQEGSHVYNELDVLEAFRRAITTWARWVDSNVNPTKTHVMFRGYSASHFSGGQWNSGGQCDRETEPMKNETYLRPYPPKMAVLDKVLRNMKVRVSYLNVTRMTDYRKDGHPSVYRKQRSTDLQVQDCSHWCLPGVPDTWNELLYAELLRRQLQEGQH</sequence>
<dbReference type="PANTHER" id="PTHR32285">
    <property type="entry name" value="PROTEIN TRICHOME BIREFRINGENCE-LIKE 9-RELATED"/>
    <property type="match status" value="1"/>
</dbReference>
<evidence type="ECO:0000256" key="4">
    <source>
        <dbReference type="ARBA" id="ARBA00022968"/>
    </source>
</evidence>
<evidence type="ECO:0000259" key="9">
    <source>
        <dbReference type="Pfam" id="PF14416"/>
    </source>
</evidence>
<keyword evidence="4" id="KW-0735">Signal-anchor</keyword>
<evidence type="ECO:0008006" key="12">
    <source>
        <dbReference type="Google" id="ProtNLM"/>
    </source>
</evidence>
<evidence type="ECO:0000313" key="11">
    <source>
        <dbReference type="Proteomes" id="UP001454036"/>
    </source>
</evidence>
<dbReference type="InterPro" id="IPR025846">
    <property type="entry name" value="TBL_N"/>
</dbReference>
<protein>
    <recommendedName>
        <fullName evidence="12">Trichome birefringence-like N-terminal domain-containing protein</fullName>
    </recommendedName>
</protein>
<accession>A0AAV3PVT6</accession>
<name>A0AAV3PVT6_LITER</name>
<feature type="domain" description="Trichome birefringence-like N-terminal" evidence="9">
    <location>
        <begin position="183"/>
        <end position="234"/>
    </location>
</feature>
<comment type="similarity">
    <text evidence="2">Belongs to the PC-esterase family. TBL subfamily.</text>
</comment>
<dbReference type="Pfam" id="PF13839">
    <property type="entry name" value="PC-Esterase"/>
    <property type="match status" value="1"/>
</dbReference>
<evidence type="ECO:0000256" key="6">
    <source>
        <dbReference type="ARBA" id="ARBA00023136"/>
    </source>
</evidence>
<evidence type="ECO:0000256" key="1">
    <source>
        <dbReference type="ARBA" id="ARBA00004167"/>
    </source>
</evidence>
<comment type="caution">
    <text evidence="10">The sequence shown here is derived from an EMBL/GenBank/DDBJ whole genome shotgun (WGS) entry which is preliminary data.</text>
</comment>
<keyword evidence="11" id="KW-1185">Reference proteome</keyword>
<gene>
    <name evidence="10" type="ORF">LIER_13424</name>
</gene>
<proteinExistence type="inferred from homology"/>
<evidence type="ECO:0000313" key="10">
    <source>
        <dbReference type="EMBL" id="GAA0155770.1"/>
    </source>
</evidence>
<reference evidence="10 11" key="1">
    <citation type="submission" date="2024-01" db="EMBL/GenBank/DDBJ databases">
        <title>The complete chloroplast genome sequence of Lithospermum erythrorhizon: insights into the phylogenetic relationship among Boraginaceae species and the maternal lineages of purple gromwells.</title>
        <authorList>
            <person name="Okada T."/>
            <person name="Watanabe K."/>
        </authorList>
    </citation>
    <scope>NUCLEOTIDE SEQUENCE [LARGE SCALE GENOMIC DNA]</scope>
</reference>
<keyword evidence="3 7" id="KW-0812">Transmembrane</keyword>
<dbReference type="AlphaFoldDB" id="A0AAV3PVT6"/>
<dbReference type="Pfam" id="PF14416">
    <property type="entry name" value="PMR5N"/>
    <property type="match status" value="1"/>
</dbReference>
<dbReference type="InterPro" id="IPR026057">
    <property type="entry name" value="TBL_C"/>
</dbReference>
<feature type="domain" description="Trichome birefringence-like C-terminal" evidence="8">
    <location>
        <begin position="236"/>
        <end position="515"/>
    </location>
</feature>
<evidence type="ECO:0000256" key="7">
    <source>
        <dbReference type="SAM" id="Phobius"/>
    </source>
</evidence>
<evidence type="ECO:0000256" key="5">
    <source>
        <dbReference type="ARBA" id="ARBA00022989"/>
    </source>
</evidence>
<keyword evidence="5 7" id="KW-1133">Transmembrane helix</keyword>
<dbReference type="GO" id="GO:0005794">
    <property type="term" value="C:Golgi apparatus"/>
    <property type="evidence" value="ECO:0007669"/>
    <property type="project" value="TreeGrafter"/>
</dbReference>
<evidence type="ECO:0000256" key="2">
    <source>
        <dbReference type="ARBA" id="ARBA00007727"/>
    </source>
</evidence>
<dbReference type="PANTHER" id="PTHR32285:SF22">
    <property type="entry name" value="PROTEIN TRICHOME BIREFRINGENCE"/>
    <property type="match status" value="1"/>
</dbReference>
<dbReference type="EMBL" id="BAABME010002709">
    <property type="protein sequence ID" value="GAA0155770.1"/>
    <property type="molecule type" value="Genomic_DNA"/>
</dbReference>
<dbReference type="InterPro" id="IPR029962">
    <property type="entry name" value="TBL"/>
</dbReference>
<feature type="transmembrane region" description="Helical" evidence="7">
    <location>
        <begin position="32"/>
        <end position="51"/>
    </location>
</feature>
<keyword evidence="6 7" id="KW-0472">Membrane</keyword>
<dbReference type="GO" id="GO:0016413">
    <property type="term" value="F:O-acetyltransferase activity"/>
    <property type="evidence" value="ECO:0007669"/>
    <property type="project" value="InterPro"/>
</dbReference>
<dbReference type="Proteomes" id="UP001454036">
    <property type="component" value="Unassembled WGS sequence"/>
</dbReference>
<evidence type="ECO:0000256" key="3">
    <source>
        <dbReference type="ARBA" id="ARBA00022692"/>
    </source>
</evidence>
<evidence type="ECO:0000259" key="8">
    <source>
        <dbReference type="Pfam" id="PF13839"/>
    </source>
</evidence>
<organism evidence="10 11">
    <name type="scientific">Lithospermum erythrorhizon</name>
    <name type="common">Purple gromwell</name>
    <name type="synonym">Lithospermum officinale var. erythrorhizon</name>
    <dbReference type="NCBI Taxonomy" id="34254"/>
    <lineage>
        <taxon>Eukaryota</taxon>
        <taxon>Viridiplantae</taxon>
        <taxon>Streptophyta</taxon>
        <taxon>Embryophyta</taxon>
        <taxon>Tracheophyta</taxon>
        <taxon>Spermatophyta</taxon>
        <taxon>Magnoliopsida</taxon>
        <taxon>eudicotyledons</taxon>
        <taxon>Gunneridae</taxon>
        <taxon>Pentapetalae</taxon>
        <taxon>asterids</taxon>
        <taxon>lamiids</taxon>
        <taxon>Boraginales</taxon>
        <taxon>Boraginaceae</taxon>
        <taxon>Boraginoideae</taxon>
        <taxon>Lithospermeae</taxon>
        <taxon>Lithospermum</taxon>
    </lineage>
</organism>